<proteinExistence type="inferred from homology"/>
<dbReference type="InterPro" id="IPR001110">
    <property type="entry name" value="UPF0012_CS"/>
</dbReference>
<dbReference type="InterPro" id="IPR036526">
    <property type="entry name" value="C-N_Hydrolase_sf"/>
</dbReference>
<dbReference type="CDD" id="cd07572">
    <property type="entry name" value="nit"/>
    <property type="match status" value="1"/>
</dbReference>
<dbReference type="AlphaFoldDB" id="A0A2S2DZI3"/>
<dbReference type="PANTHER" id="PTHR23088:SF27">
    <property type="entry name" value="DEAMINATED GLUTATHIONE AMIDASE"/>
    <property type="match status" value="1"/>
</dbReference>
<dbReference type="PROSITE" id="PS50263">
    <property type="entry name" value="CN_HYDROLASE"/>
    <property type="match status" value="1"/>
</dbReference>
<reference evidence="4 5" key="1">
    <citation type="submission" date="2018-05" db="EMBL/GenBank/DDBJ databases">
        <title>Salinimonas sp. HMF8227 Genome sequencing and assembly.</title>
        <authorList>
            <person name="Kang H."/>
            <person name="Kang J."/>
            <person name="Cha I."/>
            <person name="Kim H."/>
            <person name="Joh K."/>
        </authorList>
    </citation>
    <scope>NUCLEOTIDE SEQUENCE [LARGE SCALE GENOMIC DNA]</scope>
    <source>
        <strain evidence="4 5">HMF8227</strain>
    </source>
</reference>
<keyword evidence="2 4" id="KW-0378">Hydrolase</keyword>
<comment type="similarity">
    <text evidence="1">Belongs to the carbon-nitrogen hydrolase superfamily. NIT1/NIT2 family.</text>
</comment>
<dbReference type="InterPro" id="IPR003010">
    <property type="entry name" value="C-N_Hydrolase"/>
</dbReference>
<evidence type="ECO:0000259" key="3">
    <source>
        <dbReference type="PROSITE" id="PS50263"/>
    </source>
</evidence>
<protein>
    <submittedName>
        <fullName evidence="4">Nitrilase</fullName>
        <ecNumber evidence="4">3.5.5.1</ecNumber>
    </submittedName>
</protein>
<dbReference type="EMBL" id="CP029347">
    <property type="protein sequence ID" value="AWL10801.1"/>
    <property type="molecule type" value="Genomic_DNA"/>
</dbReference>
<feature type="domain" description="CN hydrolase" evidence="3">
    <location>
        <begin position="1"/>
        <end position="249"/>
    </location>
</feature>
<dbReference type="PANTHER" id="PTHR23088">
    <property type="entry name" value="NITRILASE-RELATED"/>
    <property type="match status" value="1"/>
</dbReference>
<dbReference type="SUPFAM" id="SSF56317">
    <property type="entry name" value="Carbon-nitrogen hydrolase"/>
    <property type="match status" value="1"/>
</dbReference>
<evidence type="ECO:0000313" key="4">
    <source>
        <dbReference type="EMBL" id="AWL10801.1"/>
    </source>
</evidence>
<evidence type="ECO:0000256" key="2">
    <source>
        <dbReference type="ARBA" id="ARBA00022801"/>
    </source>
</evidence>
<dbReference type="OrthoDB" id="9811121at2"/>
<dbReference type="GO" id="GO:0016811">
    <property type="term" value="F:hydrolase activity, acting on carbon-nitrogen (but not peptide) bonds, in linear amides"/>
    <property type="evidence" value="ECO:0007669"/>
    <property type="project" value="InterPro"/>
</dbReference>
<dbReference type="RefSeq" id="WP_109338490.1">
    <property type="nucleotide sequence ID" value="NZ_CP029347.1"/>
</dbReference>
<evidence type="ECO:0000313" key="5">
    <source>
        <dbReference type="Proteomes" id="UP000245728"/>
    </source>
</evidence>
<sequence>MVNLIALQMVSGPDPETNLEHVSQQLAQLRPQPPALVVLPECFACFGASDRTQLEHAEPLGDGPIQHRLQQLAKEYGIWLVAGTMPIQSEDDSHFYATSLLFNPNGERVAAYRKIHLFDVEVEDSTRSYQESRYTHPGDEVVVVETEIGRIGLSVCYDVRFPGLFQAMGEIDILVLPAAFTKVTGEAHWESLIRARAIEKQCYLVAPGQGGVHDNGRETYGHSMIVSPWGDVLKSLSEGEGSVFTSVDTKNIDKLRAKMPVGKHNRFRSQLIEAS</sequence>
<name>A0A2S2DZI3_9ALTE</name>
<organism evidence="4 5">
    <name type="scientific">Saliniradius amylolyticus</name>
    <dbReference type="NCBI Taxonomy" id="2183582"/>
    <lineage>
        <taxon>Bacteria</taxon>
        <taxon>Pseudomonadati</taxon>
        <taxon>Pseudomonadota</taxon>
        <taxon>Gammaproteobacteria</taxon>
        <taxon>Alteromonadales</taxon>
        <taxon>Alteromonadaceae</taxon>
        <taxon>Saliniradius</taxon>
    </lineage>
</organism>
<keyword evidence="5" id="KW-1185">Reference proteome</keyword>
<dbReference type="EC" id="3.5.5.1" evidence="4"/>
<gene>
    <name evidence="4" type="ORF">HMF8227_00293</name>
</gene>
<dbReference type="Gene3D" id="3.60.110.10">
    <property type="entry name" value="Carbon-nitrogen hydrolase"/>
    <property type="match status" value="1"/>
</dbReference>
<dbReference type="InterPro" id="IPR045254">
    <property type="entry name" value="Nit1/2_C-N_Hydrolase"/>
</dbReference>
<evidence type="ECO:0000256" key="1">
    <source>
        <dbReference type="ARBA" id="ARBA00010613"/>
    </source>
</evidence>
<accession>A0A2S2DZI3</accession>
<dbReference type="Proteomes" id="UP000245728">
    <property type="component" value="Chromosome"/>
</dbReference>
<dbReference type="GO" id="GO:0000257">
    <property type="term" value="F:nitrilase activity"/>
    <property type="evidence" value="ECO:0007669"/>
    <property type="project" value="UniProtKB-EC"/>
</dbReference>
<dbReference type="Pfam" id="PF00795">
    <property type="entry name" value="CN_hydrolase"/>
    <property type="match status" value="1"/>
</dbReference>
<dbReference type="PROSITE" id="PS01227">
    <property type="entry name" value="UPF0012"/>
    <property type="match status" value="1"/>
</dbReference>
<dbReference type="KEGG" id="salh:HMF8227_00293"/>